<feature type="region of interest" description="Disordered" evidence="1">
    <location>
        <begin position="562"/>
        <end position="595"/>
    </location>
</feature>
<feature type="chain" id="PRO_5044024386" description="F-box domain-containing protein" evidence="2">
    <location>
        <begin position="18"/>
        <end position="595"/>
    </location>
</feature>
<dbReference type="Proteomes" id="UP001362999">
    <property type="component" value="Unassembled WGS sequence"/>
</dbReference>
<proteinExistence type="predicted"/>
<keyword evidence="2" id="KW-0732">Signal</keyword>
<organism evidence="3 4">
    <name type="scientific">Favolaschia claudopus</name>
    <dbReference type="NCBI Taxonomy" id="2862362"/>
    <lineage>
        <taxon>Eukaryota</taxon>
        <taxon>Fungi</taxon>
        <taxon>Dikarya</taxon>
        <taxon>Basidiomycota</taxon>
        <taxon>Agaricomycotina</taxon>
        <taxon>Agaricomycetes</taxon>
        <taxon>Agaricomycetidae</taxon>
        <taxon>Agaricales</taxon>
        <taxon>Marasmiineae</taxon>
        <taxon>Mycenaceae</taxon>
        <taxon>Favolaschia</taxon>
    </lineage>
</organism>
<evidence type="ECO:0000313" key="3">
    <source>
        <dbReference type="EMBL" id="KAK7059809.1"/>
    </source>
</evidence>
<gene>
    <name evidence="3" type="ORF">R3P38DRAFT_2598044</name>
</gene>
<evidence type="ECO:0000256" key="1">
    <source>
        <dbReference type="SAM" id="MobiDB-lite"/>
    </source>
</evidence>
<accession>A0AAW0E3E9</accession>
<dbReference type="Gene3D" id="3.80.10.10">
    <property type="entry name" value="Ribonuclease Inhibitor"/>
    <property type="match status" value="1"/>
</dbReference>
<comment type="caution">
    <text evidence="3">The sequence shown here is derived from an EMBL/GenBank/DDBJ whole genome shotgun (WGS) entry which is preliminary data.</text>
</comment>
<sequence>MGREVVALALFCISSFAFRRFGGRSHVSSAPTPTPNQDLAASCASSESPLPVSPNVSFPTSAAILALPNEIIRLICWFMDAIDSPRMILKHRWGEEDCNVSRIIPLSMTCRNLRHRLGPFIFRSVYNWNRAQDVWPESIWGLIREVTVRDRQIRYPQPIELGSALFDALPRLPALTKVTLVIDETIPTQILIALSQASQLNELEIQQTKLDDIGLCFSQTSFPQLETLTISVWTITTKATVRVTKIEREFHNVMLLLQCVSPRLKTLKISGDLISSMFLAIFWLRLEGFTVTEHTPSPYYAVPRLISHMPRLRQLEMLFTADLTRSDGQLQPPFTLGSSDGKRLASIAPRLSSIRLSNCTPDDPIFVQLPDALTGMHIDAAKDLYRPHVDNPKPSLERPLSPSDVLAVIERISRLTDLAKLTLTLNHFPTPALLNVIAVAFPNLEFLEVGYPEYWRGDVDHNDLHNEAMLDSLARLCRLQRLRISLDFEYRDPDMMQTAHHVKAARWFFNRLPLLRTISFTYHNWRHTAHTWYDPHVRTSWRTYTRHVLLLEEPVVHRPWRFRRPPTPTSSESDASWDLESSPEEAALGQAEGAV</sequence>
<dbReference type="EMBL" id="JAWWNJ010000003">
    <property type="protein sequence ID" value="KAK7059809.1"/>
    <property type="molecule type" value="Genomic_DNA"/>
</dbReference>
<name>A0AAW0E3E9_9AGAR</name>
<dbReference type="SUPFAM" id="SSF52047">
    <property type="entry name" value="RNI-like"/>
    <property type="match status" value="1"/>
</dbReference>
<evidence type="ECO:0000256" key="2">
    <source>
        <dbReference type="SAM" id="SignalP"/>
    </source>
</evidence>
<reference evidence="3 4" key="1">
    <citation type="journal article" date="2024" name="J Genomics">
        <title>Draft genome sequencing and assembly of Favolaschia claudopus CIRM-BRFM 2984 isolated from oak limbs.</title>
        <authorList>
            <person name="Navarro D."/>
            <person name="Drula E."/>
            <person name="Chaduli D."/>
            <person name="Cazenave R."/>
            <person name="Ahrendt S."/>
            <person name="Wang J."/>
            <person name="Lipzen A."/>
            <person name="Daum C."/>
            <person name="Barry K."/>
            <person name="Grigoriev I.V."/>
            <person name="Favel A."/>
            <person name="Rosso M.N."/>
            <person name="Martin F."/>
        </authorList>
    </citation>
    <scope>NUCLEOTIDE SEQUENCE [LARGE SCALE GENOMIC DNA]</scope>
    <source>
        <strain evidence="3 4">CIRM-BRFM 2984</strain>
    </source>
</reference>
<evidence type="ECO:0008006" key="5">
    <source>
        <dbReference type="Google" id="ProtNLM"/>
    </source>
</evidence>
<dbReference type="AlphaFoldDB" id="A0AAW0E3E9"/>
<dbReference type="InterPro" id="IPR032675">
    <property type="entry name" value="LRR_dom_sf"/>
</dbReference>
<keyword evidence="4" id="KW-1185">Reference proteome</keyword>
<protein>
    <recommendedName>
        <fullName evidence="5">F-box domain-containing protein</fullName>
    </recommendedName>
</protein>
<evidence type="ECO:0000313" key="4">
    <source>
        <dbReference type="Proteomes" id="UP001362999"/>
    </source>
</evidence>
<feature type="signal peptide" evidence="2">
    <location>
        <begin position="1"/>
        <end position="17"/>
    </location>
</feature>